<keyword evidence="2" id="KW-1185">Reference proteome</keyword>
<proteinExistence type="predicted"/>
<evidence type="ECO:0000313" key="2">
    <source>
        <dbReference type="Proteomes" id="UP000622797"/>
    </source>
</evidence>
<reference evidence="1" key="2">
    <citation type="submission" date="2020-05" db="EMBL/GenBank/DDBJ databases">
        <authorList>
            <person name="Kim H.-S."/>
            <person name="Proctor R.H."/>
            <person name="Brown D.W."/>
        </authorList>
    </citation>
    <scope>NUCLEOTIDE SEQUENCE</scope>
    <source>
        <strain evidence="1">NRRL 20472</strain>
    </source>
</reference>
<protein>
    <submittedName>
        <fullName evidence="1">Uncharacterized protein</fullName>
    </submittedName>
</protein>
<comment type="caution">
    <text evidence="1">The sequence shown here is derived from an EMBL/GenBank/DDBJ whole genome shotgun (WGS) entry which is preliminary data.</text>
</comment>
<dbReference type="AlphaFoldDB" id="A0A8H4X6Y7"/>
<dbReference type="Proteomes" id="UP000622797">
    <property type="component" value="Unassembled WGS sequence"/>
</dbReference>
<sequence length="145" mass="15638">MNHDQHLPQIQDESTNLGFVDSDNPLDVPASDLEALPAVTFYQDVDQLLHLEPLTQDAVSLGSFMDQAGMLDMATGSVPQAVDNFTGFDFSASMIGMDSHLDNVDPTLFDPSTSPYSLPDLPSASYEMHPGHASLSVSQDLDPTL</sequence>
<organism evidence="1 2">
    <name type="scientific">Fusarium sarcochroum</name>
    <dbReference type="NCBI Taxonomy" id="1208366"/>
    <lineage>
        <taxon>Eukaryota</taxon>
        <taxon>Fungi</taxon>
        <taxon>Dikarya</taxon>
        <taxon>Ascomycota</taxon>
        <taxon>Pezizomycotina</taxon>
        <taxon>Sordariomycetes</taxon>
        <taxon>Hypocreomycetidae</taxon>
        <taxon>Hypocreales</taxon>
        <taxon>Nectriaceae</taxon>
        <taxon>Fusarium</taxon>
        <taxon>Fusarium lateritium species complex</taxon>
    </lineage>
</organism>
<dbReference type="OrthoDB" id="5061935at2759"/>
<gene>
    <name evidence="1" type="ORF">FSARC_8688</name>
</gene>
<name>A0A8H4X6Y7_9HYPO</name>
<accession>A0A8H4X6Y7</accession>
<reference evidence="1" key="1">
    <citation type="journal article" date="2020" name="BMC Genomics">
        <title>Correction to: Identification and distribution of gene clusters required for synthesis of sphingolipid metabolism inhibitors in diverse species of the filamentous fungus Fusarium.</title>
        <authorList>
            <person name="Kim H.S."/>
            <person name="Lohmar J.M."/>
            <person name="Busman M."/>
            <person name="Brown D.W."/>
            <person name="Naumann T.A."/>
            <person name="Divon H.H."/>
            <person name="Lysoe E."/>
            <person name="Uhlig S."/>
            <person name="Proctor R.H."/>
        </authorList>
    </citation>
    <scope>NUCLEOTIDE SEQUENCE</scope>
    <source>
        <strain evidence="1">NRRL 20472</strain>
    </source>
</reference>
<evidence type="ECO:0000313" key="1">
    <source>
        <dbReference type="EMBL" id="KAF4963286.1"/>
    </source>
</evidence>
<dbReference type="EMBL" id="JABEXW010000482">
    <property type="protein sequence ID" value="KAF4963286.1"/>
    <property type="molecule type" value="Genomic_DNA"/>
</dbReference>